<feature type="binding site" evidence="1">
    <location>
        <position position="128"/>
    </location>
    <ligand>
        <name>Mg(2+)</name>
        <dbReference type="ChEBI" id="CHEBI:18420"/>
    </ligand>
</feature>
<dbReference type="Pfam" id="PF03737">
    <property type="entry name" value="RraA-like"/>
    <property type="match status" value="1"/>
</dbReference>
<dbReference type="PANTHER" id="PTHR33254:SF4">
    <property type="entry name" value="4-HYDROXY-4-METHYL-2-OXOGLUTARATE ALDOLASE 3-RELATED"/>
    <property type="match status" value="1"/>
</dbReference>
<gene>
    <name evidence="2" type="ORF">MELLADRAFT_111164</name>
</gene>
<dbReference type="InterPro" id="IPR005493">
    <property type="entry name" value="RraA/RraA-like"/>
</dbReference>
<sequence>MSTSQERTSVDLISSIGTFSTCEIADALVALHSPHGGYLPDLNLYSPDSKSESPLKLCGEAFTVQIVHVSDSQARRPKEHYVDAAEPGTVIVISSPPNTKNAVWGGLMTTRAQFRGVKGVVIDGRCRDLAEHREVGFPVFARSHSVLGQATFTRPSVLQEPITIHPLDEGIPQDSKAQRLAPVTIEPYDIIVGDEDGVVVVPKGMVEQVIKDCTKNVEIDKKCMADLKAGRSIKETFAEHRELVFAEHPILVDSGKPRMYGSLSSPF</sequence>
<dbReference type="GO" id="GO:0008948">
    <property type="term" value="F:oxaloacetate decarboxylase activity"/>
    <property type="evidence" value="ECO:0007669"/>
    <property type="project" value="TreeGrafter"/>
</dbReference>
<evidence type="ECO:0000313" key="3">
    <source>
        <dbReference type="Proteomes" id="UP000001072"/>
    </source>
</evidence>
<dbReference type="STRING" id="747676.F4S288"/>
<name>F4S288_MELLP</name>
<dbReference type="GO" id="GO:0047443">
    <property type="term" value="F:4-hydroxy-4-methyl-2-oxoglutarate aldolase activity"/>
    <property type="evidence" value="ECO:0007669"/>
    <property type="project" value="TreeGrafter"/>
</dbReference>
<feature type="binding site" evidence="1">
    <location>
        <begin position="105"/>
        <end position="108"/>
    </location>
    <ligand>
        <name>substrate</name>
    </ligand>
</feature>
<dbReference type="AlphaFoldDB" id="F4S288"/>
<dbReference type="KEGG" id="mlr:MELLADRAFT_111164"/>
<dbReference type="InParanoid" id="F4S288"/>
<evidence type="ECO:0000256" key="1">
    <source>
        <dbReference type="PIRSR" id="PIRSR605493-1"/>
    </source>
</evidence>
<dbReference type="InterPro" id="IPR036704">
    <property type="entry name" value="RraA/RraA-like_sf"/>
</dbReference>
<evidence type="ECO:0000313" key="2">
    <source>
        <dbReference type="EMBL" id="EGG01245.1"/>
    </source>
</evidence>
<comment type="cofactor">
    <cofactor evidence="1">
        <name>Mg(2+)</name>
        <dbReference type="ChEBI" id="CHEBI:18420"/>
    </cofactor>
</comment>
<reference evidence="3" key="1">
    <citation type="journal article" date="2011" name="Proc. Natl. Acad. Sci. U.S.A.">
        <title>Obligate biotrophy features unraveled by the genomic analysis of rust fungi.</title>
        <authorList>
            <person name="Duplessis S."/>
            <person name="Cuomo C.A."/>
            <person name="Lin Y.-C."/>
            <person name="Aerts A."/>
            <person name="Tisserant E."/>
            <person name="Veneault-Fourrey C."/>
            <person name="Joly D.L."/>
            <person name="Hacquard S."/>
            <person name="Amselem J."/>
            <person name="Cantarel B.L."/>
            <person name="Chiu R."/>
            <person name="Coutinho P.M."/>
            <person name="Feau N."/>
            <person name="Field M."/>
            <person name="Frey P."/>
            <person name="Gelhaye E."/>
            <person name="Goldberg J."/>
            <person name="Grabherr M.G."/>
            <person name="Kodira C.D."/>
            <person name="Kohler A."/>
            <person name="Kuees U."/>
            <person name="Lindquist E.A."/>
            <person name="Lucas S.M."/>
            <person name="Mago R."/>
            <person name="Mauceli E."/>
            <person name="Morin E."/>
            <person name="Murat C."/>
            <person name="Pangilinan J.L."/>
            <person name="Park R."/>
            <person name="Pearson M."/>
            <person name="Quesneville H."/>
            <person name="Rouhier N."/>
            <person name="Sakthikumar S."/>
            <person name="Salamov A.A."/>
            <person name="Schmutz J."/>
            <person name="Selles B."/>
            <person name="Shapiro H."/>
            <person name="Tanguay P."/>
            <person name="Tuskan G.A."/>
            <person name="Henrissat B."/>
            <person name="Van de Peer Y."/>
            <person name="Rouze P."/>
            <person name="Ellis J.G."/>
            <person name="Dodds P.N."/>
            <person name="Schein J.E."/>
            <person name="Zhong S."/>
            <person name="Hamelin R.C."/>
            <person name="Grigoriev I.V."/>
            <person name="Szabo L.J."/>
            <person name="Martin F."/>
        </authorList>
    </citation>
    <scope>NUCLEOTIDE SEQUENCE [LARGE SCALE GENOMIC DNA]</scope>
    <source>
        <strain evidence="3">98AG31 / pathotype 3-4-7</strain>
    </source>
</reference>
<dbReference type="EMBL" id="GL883140">
    <property type="protein sequence ID" value="EGG01245.1"/>
    <property type="molecule type" value="Genomic_DNA"/>
</dbReference>
<dbReference type="eggNOG" id="ENOG502RZ5Y">
    <property type="taxonomic scope" value="Eukaryota"/>
</dbReference>
<keyword evidence="1" id="KW-0479">Metal-binding</keyword>
<dbReference type="PANTHER" id="PTHR33254">
    <property type="entry name" value="4-HYDROXY-4-METHYL-2-OXOGLUTARATE ALDOLASE 3-RELATED"/>
    <property type="match status" value="1"/>
</dbReference>
<dbReference type="RefSeq" id="XP_007415595.1">
    <property type="nucleotide sequence ID" value="XM_007415533.1"/>
</dbReference>
<dbReference type="CDD" id="cd16841">
    <property type="entry name" value="RraA_family"/>
    <property type="match status" value="1"/>
</dbReference>
<feature type="binding site" evidence="1">
    <location>
        <position position="127"/>
    </location>
    <ligand>
        <name>substrate</name>
    </ligand>
</feature>
<keyword evidence="1" id="KW-0460">Magnesium</keyword>
<dbReference type="Gene3D" id="3.50.30.40">
    <property type="entry name" value="Ribonuclease E inhibitor RraA/RraA-like"/>
    <property type="match status" value="1"/>
</dbReference>
<keyword evidence="3" id="KW-1185">Reference proteome</keyword>
<protein>
    <recommendedName>
        <fullName evidence="4">RraA-like protein</fullName>
    </recommendedName>
</protein>
<accession>F4S288</accession>
<evidence type="ECO:0008006" key="4">
    <source>
        <dbReference type="Google" id="ProtNLM"/>
    </source>
</evidence>
<dbReference type="GO" id="GO:0046872">
    <property type="term" value="F:metal ion binding"/>
    <property type="evidence" value="ECO:0007669"/>
    <property type="project" value="UniProtKB-KW"/>
</dbReference>
<dbReference type="VEuPathDB" id="FungiDB:MELLADRAFT_111164"/>
<dbReference type="HOGENOM" id="CLU_072626_0_1_1"/>
<dbReference type="SUPFAM" id="SSF89562">
    <property type="entry name" value="RraA-like"/>
    <property type="match status" value="1"/>
</dbReference>
<dbReference type="GeneID" id="18924297"/>
<dbReference type="Proteomes" id="UP000001072">
    <property type="component" value="Unassembled WGS sequence"/>
</dbReference>
<proteinExistence type="predicted"/>
<dbReference type="OrthoDB" id="1476984at2759"/>
<organism evidence="3">
    <name type="scientific">Melampsora larici-populina (strain 98AG31 / pathotype 3-4-7)</name>
    <name type="common">Poplar leaf rust fungus</name>
    <dbReference type="NCBI Taxonomy" id="747676"/>
    <lineage>
        <taxon>Eukaryota</taxon>
        <taxon>Fungi</taxon>
        <taxon>Dikarya</taxon>
        <taxon>Basidiomycota</taxon>
        <taxon>Pucciniomycotina</taxon>
        <taxon>Pucciniomycetes</taxon>
        <taxon>Pucciniales</taxon>
        <taxon>Melampsoraceae</taxon>
        <taxon>Melampsora</taxon>
    </lineage>
</organism>